<dbReference type="GO" id="GO:0003824">
    <property type="term" value="F:catalytic activity"/>
    <property type="evidence" value="ECO:0007669"/>
    <property type="project" value="InterPro"/>
</dbReference>
<protein>
    <recommendedName>
        <fullName evidence="2">Endonuclease/exonuclease/phosphatase domain-containing protein</fullName>
    </recommendedName>
</protein>
<comment type="caution">
    <text evidence="3">The sequence shown here is derived from an EMBL/GenBank/DDBJ whole genome shotgun (WGS) entry which is preliminary data.</text>
</comment>
<proteinExistence type="predicted"/>
<dbReference type="AlphaFoldDB" id="A0A8K0C8E5"/>
<feature type="compositionally biased region" description="Polar residues" evidence="1">
    <location>
        <begin position="280"/>
        <end position="290"/>
    </location>
</feature>
<reference evidence="3" key="1">
    <citation type="submission" date="2019-08" db="EMBL/GenBank/DDBJ databases">
        <title>The genome of the North American firefly Photinus pyralis.</title>
        <authorList>
            <consortium name="Photinus pyralis genome working group"/>
            <person name="Fallon T.R."/>
            <person name="Sander Lower S.E."/>
            <person name="Weng J.-K."/>
        </authorList>
    </citation>
    <scope>NUCLEOTIDE SEQUENCE</scope>
    <source>
        <strain evidence="3">TRF0915ILg1</strain>
        <tissue evidence="3">Whole body</tissue>
    </source>
</reference>
<gene>
    <name evidence="3" type="ORF">ILUMI_24831</name>
</gene>
<sequence length="290" mass="33988">MTLLTERERERLLSPVQNKDTGVDKKRKRILTSNRRSLYQLGKLHHAIKETERMDIDILGIADVEWKGHGDLQTTNGHIYYSCAENGKCKYGVAFIIKKIKTKVPNVVQLSERILLLQLRAQRKNTNLFQIYAPTGNKCQDEIEDFYHQLEEALRNIDNKDVTLILGDLNVKVNDSAVDHPLRIKLKKIKPKVRDQKLNIRRLKEEAIKDRVKKDFRGNIKKATELNKQERDVYKKWENIKSSLLASTQDKLKNDKQTPKKWMTNEILPHRKKDNKKDTTFQNIEKSIKP</sequence>
<dbReference type="SUPFAM" id="SSF56219">
    <property type="entry name" value="DNase I-like"/>
    <property type="match status" value="1"/>
</dbReference>
<dbReference type="Proteomes" id="UP000801492">
    <property type="component" value="Unassembled WGS sequence"/>
</dbReference>
<dbReference type="Pfam" id="PF03372">
    <property type="entry name" value="Exo_endo_phos"/>
    <property type="match status" value="1"/>
</dbReference>
<keyword evidence="4" id="KW-1185">Reference proteome</keyword>
<evidence type="ECO:0000256" key="1">
    <source>
        <dbReference type="SAM" id="MobiDB-lite"/>
    </source>
</evidence>
<evidence type="ECO:0000313" key="3">
    <source>
        <dbReference type="EMBL" id="KAF2881344.1"/>
    </source>
</evidence>
<organism evidence="3 4">
    <name type="scientific">Ignelater luminosus</name>
    <name type="common">Cucubano</name>
    <name type="synonym">Pyrophorus luminosus</name>
    <dbReference type="NCBI Taxonomy" id="2038154"/>
    <lineage>
        <taxon>Eukaryota</taxon>
        <taxon>Metazoa</taxon>
        <taxon>Ecdysozoa</taxon>
        <taxon>Arthropoda</taxon>
        <taxon>Hexapoda</taxon>
        <taxon>Insecta</taxon>
        <taxon>Pterygota</taxon>
        <taxon>Neoptera</taxon>
        <taxon>Endopterygota</taxon>
        <taxon>Coleoptera</taxon>
        <taxon>Polyphaga</taxon>
        <taxon>Elateriformia</taxon>
        <taxon>Elateroidea</taxon>
        <taxon>Elateridae</taxon>
        <taxon>Agrypninae</taxon>
        <taxon>Pyrophorini</taxon>
        <taxon>Ignelater</taxon>
    </lineage>
</organism>
<name>A0A8K0C8E5_IGNLU</name>
<dbReference type="InterPro" id="IPR036691">
    <property type="entry name" value="Endo/exonu/phosph_ase_sf"/>
</dbReference>
<dbReference type="InterPro" id="IPR005135">
    <property type="entry name" value="Endo/exonuclease/phosphatase"/>
</dbReference>
<accession>A0A8K0C8E5</accession>
<dbReference type="OrthoDB" id="425681at2759"/>
<evidence type="ECO:0000313" key="4">
    <source>
        <dbReference type="Proteomes" id="UP000801492"/>
    </source>
</evidence>
<dbReference type="EMBL" id="VTPC01090752">
    <property type="protein sequence ID" value="KAF2881344.1"/>
    <property type="molecule type" value="Genomic_DNA"/>
</dbReference>
<feature type="domain" description="Endonuclease/exonuclease/phosphatase" evidence="2">
    <location>
        <begin position="43"/>
        <end position="186"/>
    </location>
</feature>
<evidence type="ECO:0000259" key="2">
    <source>
        <dbReference type="Pfam" id="PF03372"/>
    </source>
</evidence>
<dbReference type="Gene3D" id="3.60.10.10">
    <property type="entry name" value="Endonuclease/exonuclease/phosphatase"/>
    <property type="match status" value="1"/>
</dbReference>
<feature type="region of interest" description="Disordered" evidence="1">
    <location>
        <begin position="271"/>
        <end position="290"/>
    </location>
</feature>